<protein>
    <recommendedName>
        <fullName evidence="4">DUF2911 domain-containing protein</fullName>
    </recommendedName>
</protein>
<dbReference type="EMBL" id="BBLT01000006">
    <property type="protein sequence ID" value="GAL85846.1"/>
    <property type="molecule type" value="Genomic_DNA"/>
</dbReference>
<dbReference type="InterPro" id="IPR021314">
    <property type="entry name" value="DUF2911"/>
</dbReference>
<gene>
    <name evidence="2" type="ORF">MYP_3075</name>
</gene>
<proteinExistence type="predicted"/>
<name>A0A098LFV4_9BACT</name>
<dbReference type="eggNOG" id="COG0457">
    <property type="taxonomic scope" value="Bacteria"/>
</dbReference>
<dbReference type="OrthoDB" id="195456at2"/>
<dbReference type="RefSeq" id="WP_045464877.1">
    <property type="nucleotide sequence ID" value="NZ_BBLT01000006.1"/>
</dbReference>
<accession>A0A098LFV4</accession>
<feature type="signal peptide" evidence="1">
    <location>
        <begin position="1"/>
        <end position="22"/>
    </location>
</feature>
<evidence type="ECO:0008006" key="4">
    <source>
        <dbReference type="Google" id="ProtNLM"/>
    </source>
</evidence>
<dbReference type="STRING" id="153721.MYP_3075"/>
<evidence type="ECO:0000256" key="1">
    <source>
        <dbReference type="SAM" id="SignalP"/>
    </source>
</evidence>
<organism evidence="2 3">
    <name type="scientific">Sporocytophaga myxococcoides</name>
    <dbReference type="NCBI Taxonomy" id="153721"/>
    <lineage>
        <taxon>Bacteria</taxon>
        <taxon>Pseudomonadati</taxon>
        <taxon>Bacteroidota</taxon>
        <taxon>Cytophagia</taxon>
        <taxon>Cytophagales</taxon>
        <taxon>Cytophagaceae</taxon>
        <taxon>Sporocytophaga</taxon>
    </lineage>
</organism>
<dbReference type="Pfam" id="PF11138">
    <property type="entry name" value="DUF2911"/>
    <property type="match status" value="1"/>
</dbReference>
<keyword evidence="1" id="KW-0732">Signal</keyword>
<sequence>MKKLSLSALFFFAVSAMTICYAQINAPKPSPLSTVTQKVGLADVSVTYSRPSAKGRKVFGDLVAFDKIWRTGANDPTKVSFSDTVSVEGTKLAPGEYALYTIPGTSEWTVLFGKNTKVQAGDFKESDAAAKFKVKSEKACALVESFTIEFTDLTPTTANIKISWETTSVKFKIENDVDAKVMADIKMKTDNVFTYFQAAGYYYETNRDMKQALEWINKAVEKNPAFYILHLKAKIQVKLNDCKGAVETATKSLDAAKAAKNDDYVKLNEKLISECKGKK</sequence>
<dbReference type="Gene3D" id="1.25.40.1040">
    <property type="match status" value="1"/>
</dbReference>
<evidence type="ECO:0000313" key="2">
    <source>
        <dbReference type="EMBL" id="GAL85846.1"/>
    </source>
</evidence>
<reference evidence="2 3" key="1">
    <citation type="submission" date="2014-09" db="EMBL/GenBank/DDBJ databases">
        <title>Sporocytophaga myxococcoides PG-01 genome sequencing.</title>
        <authorList>
            <person name="Liu L."/>
            <person name="Gao P.J."/>
            <person name="Chen G.J."/>
            <person name="Wang L.S."/>
        </authorList>
    </citation>
    <scope>NUCLEOTIDE SEQUENCE [LARGE SCALE GENOMIC DNA]</scope>
    <source>
        <strain evidence="2 3">PG-01</strain>
    </source>
</reference>
<evidence type="ECO:0000313" key="3">
    <source>
        <dbReference type="Proteomes" id="UP000030185"/>
    </source>
</evidence>
<dbReference type="SUPFAM" id="SSF81901">
    <property type="entry name" value="HCP-like"/>
    <property type="match status" value="1"/>
</dbReference>
<dbReference type="AlphaFoldDB" id="A0A098LFV4"/>
<comment type="caution">
    <text evidence="2">The sequence shown here is derived from an EMBL/GenBank/DDBJ whole genome shotgun (WGS) entry which is preliminary data.</text>
</comment>
<dbReference type="Proteomes" id="UP000030185">
    <property type="component" value="Unassembled WGS sequence"/>
</dbReference>
<keyword evidence="3" id="KW-1185">Reference proteome</keyword>
<feature type="chain" id="PRO_5001945042" description="DUF2911 domain-containing protein" evidence="1">
    <location>
        <begin position="23"/>
        <end position="279"/>
    </location>
</feature>